<dbReference type="OrthoDB" id="4551376at2"/>
<dbReference type="Proteomes" id="UP000438448">
    <property type="component" value="Unassembled WGS sequence"/>
</dbReference>
<sequence length="153" mass="15774">MKRRIKAAVPACAAGALAPLLFTTAAQADGPVYFSMNSGSFQCAISPDGSVGCDTSAKMMSMKIGGGNLMLPFRVSQVVIDVPWAPAHPGFAAGAVYTRSGGNPDISTLATGHDMWGPSITYAGATCAEGFHGSVSCQSKGHSWSYYEMITAS</sequence>
<proteinExistence type="predicted"/>
<comment type="caution">
    <text evidence="2">The sequence shown here is derived from an EMBL/GenBank/DDBJ whole genome shotgun (WGS) entry which is preliminary data.</text>
</comment>
<accession>A0A7K0D520</accession>
<dbReference type="EMBL" id="WEGK01000007">
    <property type="protein sequence ID" value="MQY20651.1"/>
    <property type="molecule type" value="Genomic_DNA"/>
</dbReference>
<evidence type="ECO:0000313" key="2">
    <source>
        <dbReference type="EMBL" id="MQY20651.1"/>
    </source>
</evidence>
<organism evidence="2 3">
    <name type="scientific">Nocardia macrotermitis</name>
    <dbReference type="NCBI Taxonomy" id="2585198"/>
    <lineage>
        <taxon>Bacteria</taxon>
        <taxon>Bacillati</taxon>
        <taxon>Actinomycetota</taxon>
        <taxon>Actinomycetes</taxon>
        <taxon>Mycobacteriales</taxon>
        <taxon>Nocardiaceae</taxon>
        <taxon>Nocardia</taxon>
    </lineage>
</organism>
<feature type="chain" id="PRO_5029842290" evidence="1">
    <location>
        <begin position="29"/>
        <end position="153"/>
    </location>
</feature>
<dbReference type="AlphaFoldDB" id="A0A7K0D520"/>
<evidence type="ECO:0000313" key="3">
    <source>
        <dbReference type="Proteomes" id="UP000438448"/>
    </source>
</evidence>
<evidence type="ECO:0000256" key="1">
    <source>
        <dbReference type="SAM" id="SignalP"/>
    </source>
</evidence>
<feature type="signal peptide" evidence="1">
    <location>
        <begin position="1"/>
        <end position="28"/>
    </location>
</feature>
<reference evidence="2 3" key="1">
    <citation type="submission" date="2019-10" db="EMBL/GenBank/DDBJ databases">
        <title>Nocardia macrotermitis sp. nov. and Nocardia aurantia sp. nov., isolated from the gut of fungus growing-termite Macrotermes natalensis.</title>
        <authorList>
            <person name="Benndorf R."/>
            <person name="Schwitalla J."/>
            <person name="Martin K."/>
            <person name="De Beer W."/>
            <person name="Kaster A.-K."/>
            <person name="Vollmers J."/>
            <person name="Poulsen M."/>
            <person name="Beemelmanns C."/>
        </authorList>
    </citation>
    <scope>NUCLEOTIDE SEQUENCE [LARGE SCALE GENOMIC DNA]</scope>
    <source>
        <strain evidence="2 3">RB20</strain>
    </source>
</reference>
<keyword evidence="3" id="KW-1185">Reference proteome</keyword>
<protein>
    <submittedName>
        <fullName evidence="2">Uncharacterized protein</fullName>
    </submittedName>
</protein>
<dbReference type="RefSeq" id="WP_153411379.1">
    <property type="nucleotide sequence ID" value="NZ_WEGK01000007.1"/>
</dbReference>
<gene>
    <name evidence="2" type="ORF">NRB20_37580</name>
</gene>
<keyword evidence="1" id="KW-0732">Signal</keyword>
<name>A0A7K0D520_9NOCA</name>